<feature type="compositionally biased region" description="Low complexity" evidence="1">
    <location>
        <begin position="414"/>
        <end position="430"/>
    </location>
</feature>
<dbReference type="AlphaFoldDB" id="A0A6A5XT45"/>
<gene>
    <name evidence="2" type="ORF">BU24DRAFT_203057</name>
</gene>
<feature type="compositionally biased region" description="Low complexity" evidence="1">
    <location>
        <begin position="671"/>
        <end position="689"/>
    </location>
</feature>
<accession>A0A6A5XT45</accession>
<evidence type="ECO:0000313" key="2">
    <source>
        <dbReference type="EMBL" id="KAF2016505.1"/>
    </source>
</evidence>
<dbReference type="EMBL" id="ML978069">
    <property type="protein sequence ID" value="KAF2016505.1"/>
    <property type="molecule type" value="Genomic_DNA"/>
</dbReference>
<feature type="region of interest" description="Disordered" evidence="1">
    <location>
        <begin position="368"/>
        <end position="453"/>
    </location>
</feature>
<feature type="region of interest" description="Disordered" evidence="1">
    <location>
        <begin position="593"/>
        <end position="706"/>
    </location>
</feature>
<feature type="compositionally biased region" description="Low complexity" evidence="1">
    <location>
        <begin position="283"/>
        <end position="314"/>
    </location>
</feature>
<feature type="compositionally biased region" description="Low complexity" evidence="1">
    <location>
        <begin position="196"/>
        <end position="214"/>
    </location>
</feature>
<feature type="compositionally biased region" description="Basic and acidic residues" evidence="1">
    <location>
        <begin position="368"/>
        <end position="401"/>
    </location>
</feature>
<reference evidence="2" key="1">
    <citation type="journal article" date="2020" name="Stud. Mycol.">
        <title>101 Dothideomycetes genomes: a test case for predicting lifestyles and emergence of pathogens.</title>
        <authorList>
            <person name="Haridas S."/>
            <person name="Albert R."/>
            <person name="Binder M."/>
            <person name="Bloem J."/>
            <person name="Labutti K."/>
            <person name="Salamov A."/>
            <person name="Andreopoulos B."/>
            <person name="Baker S."/>
            <person name="Barry K."/>
            <person name="Bills G."/>
            <person name="Bluhm B."/>
            <person name="Cannon C."/>
            <person name="Castanera R."/>
            <person name="Culley D."/>
            <person name="Daum C."/>
            <person name="Ezra D."/>
            <person name="Gonzalez J."/>
            <person name="Henrissat B."/>
            <person name="Kuo A."/>
            <person name="Liang C."/>
            <person name="Lipzen A."/>
            <person name="Lutzoni F."/>
            <person name="Magnuson J."/>
            <person name="Mondo S."/>
            <person name="Nolan M."/>
            <person name="Ohm R."/>
            <person name="Pangilinan J."/>
            <person name="Park H.-J."/>
            <person name="Ramirez L."/>
            <person name="Alfaro M."/>
            <person name="Sun H."/>
            <person name="Tritt A."/>
            <person name="Yoshinaga Y."/>
            <person name="Zwiers L.-H."/>
            <person name="Turgeon B."/>
            <person name="Goodwin S."/>
            <person name="Spatafora J."/>
            <person name="Crous P."/>
            <person name="Grigoriev I."/>
        </authorList>
    </citation>
    <scope>NUCLEOTIDE SEQUENCE</scope>
    <source>
        <strain evidence="2">CBS 175.79</strain>
    </source>
</reference>
<dbReference type="RefSeq" id="XP_033384844.1">
    <property type="nucleotide sequence ID" value="XM_033521849.1"/>
</dbReference>
<protein>
    <submittedName>
        <fullName evidence="2">Uncharacterized protein</fullName>
    </submittedName>
</protein>
<feature type="compositionally biased region" description="Low complexity" evidence="1">
    <location>
        <begin position="142"/>
        <end position="160"/>
    </location>
</feature>
<feature type="compositionally biased region" description="Basic and acidic residues" evidence="1">
    <location>
        <begin position="593"/>
        <end position="602"/>
    </location>
</feature>
<organism evidence="2 3">
    <name type="scientific">Aaosphaeria arxii CBS 175.79</name>
    <dbReference type="NCBI Taxonomy" id="1450172"/>
    <lineage>
        <taxon>Eukaryota</taxon>
        <taxon>Fungi</taxon>
        <taxon>Dikarya</taxon>
        <taxon>Ascomycota</taxon>
        <taxon>Pezizomycotina</taxon>
        <taxon>Dothideomycetes</taxon>
        <taxon>Pleosporomycetidae</taxon>
        <taxon>Pleosporales</taxon>
        <taxon>Pleosporales incertae sedis</taxon>
        <taxon>Aaosphaeria</taxon>
    </lineage>
</organism>
<proteinExistence type="predicted"/>
<keyword evidence="3" id="KW-1185">Reference proteome</keyword>
<evidence type="ECO:0000256" key="1">
    <source>
        <dbReference type="SAM" id="MobiDB-lite"/>
    </source>
</evidence>
<feature type="compositionally biased region" description="Acidic residues" evidence="1">
    <location>
        <begin position="433"/>
        <end position="444"/>
    </location>
</feature>
<dbReference type="Proteomes" id="UP000799778">
    <property type="component" value="Unassembled WGS sequence"/>
</dbReference>
<dbReference type="GeneID" id="54279246"/>
<name>A0A6A5XT45_9PLEO</name>
<feature type="compositionally biased region" description="Low complexity" evidence="1">
    <location>
        <begin position="603"/>
        <end position="619"/>
    </location>
</feature>
<feature type="compositionally biased region" description="Polar residues" evidence="1">
    <location>
        <begin position="652"/>
        <end position="662"/>
    </location>
</feature>
<feature type="compositionally biased region" description="Low complexity" evidence="1">
    <location>
        <begin position="170"/>
        <end position="188"/>
    </location>
</feature>
<feature type="compositionally biased region" description="Acidic residues" evidence="1">
    <location>
        <begin position="487"/>
        <end position="499"/>
    </location>
</feature>
<evidence type="ECO:0000313" key="3">
    <source>
        <dbReference type="Proteomes" id="UP000799778"/>
    </source>
</evidence>
<feature type="region of interest" description="Disordered" evidence="1">
    <location>
        <begin position="114"/>
        <end position="330"/>
    </location>
</feature>
<feature type="region of interest" description="Disordered" evidence="1">
    <location>
        <begin position="481"/>
        <end position="508"/>
    </location>
</feature>
<feature type="compositionally biased region" description="Polar residues" evidence="1">
    <location>
        <begin position="215"/>
        <end position="261"/>
    </location>
</feature>
<feature type="compositionally biased region" description="Basic and acidic residues" evidence="1">
    <location>
        <begin position="264"/>
        <end position="282"/>
    </location>
</feature>
<sequence>MSTYLEIARLLVRAIYEDQWPRLPTQLQQYRPLVEQLFRGAGIAGAGATIYHYINRNRNNRARIELAVFHVLRPLDTRHGLRHQSIENARAILRAIDAEVMEMVRRQHLTVREGEQVTNAAQKRKFEDDSPESSAKKSKTWSPLSRSLLRSFQSSSSLSPEDQQKATSTPSDIPSGDSSVVSVSSSPLDNKKGKQPVAASVSSGSPPEASTSSAQQTGQIQGSPATRINKPATRTINPATRTINPATRTINPATRTINPATRTVKPETRINKPDTRTKKPDTKTNSPDSKPSSGESPSSTKDQSSSSNNSSPDSPRGRVRYPALPPYRSSWIRRQILSAFGYRHAREPTPEDPSGEAAEVLAQVVREFTKSDEEREARKFAKRAQDKAKRDAEDAAQKAEELTQPVDTIENDGSASSSSSSRTNSEASPAEEQTQDVDMVDAEDTNAVIDNSFPSIRSSNVSYISPRRVWLEEHEILELTHAANEGEASDEEEEDEEVPEMPNVPSTVLPHSSLVSAAAATFELDGDESETVILVGEQTEEEKKRIAEEEAEQLRILNEEIAKEERIAEEEKAAREKRIAAEEAARVKRIAEEKAAEEKRIAEQQQQQLQQQQQQQQQEQEQEDAGVPIKQEEDQEEPQGPRRPGPRPGSVTLGNSQATTSRPVRGATGGRNTATPAPRAPVVTTLATTRARRQGTQGKKYGPAKR</sequence>